<dbReference type="Pfam" id="PF02463">
    <property type="entry name" value="SMC_N"/>
    <property type="match status" value="1"/>
</dbReference>
<dbReference type="GO" id="GO:0009432">
    <property type="term" value="P:SOS response"/>
    <property type="evidence" value="ECO:0007669"/>
    <property type="project" value="TreeGrafter"/>
</dbReference>
<keyword evidence="4" id="KW-0547">Nucleotide-binding</keyword>
<evidence type="ECO:0000256" key="4">
    <source>
        <dbReference type="ARBA" id="ARBA00022741"/>
    </source>
</evidence>
<dbReference type="GO" id="GO:0006281">
    <property type="term" value="P:DNA repair"/>
    <property type="evidence" value="ECO:0007669"/>
    <property type="project" value="UniProtKB-KW"/>
</dbReference>
<name>A0A1T4MI38_9FIRM</name>
<keyword evidence="13" id="KW-1185">Reference proteome</keyword>
<keyword evidence="6" id="KW-0067">ATP-binding</keyword>
<dbReference type="PANTHER" id="PTHR11059:SF0">
    <property type="entry name" value="DNA REPAIR PROTEIN RECN"/>
    <property type="match status" value="1"/>
</dbReference>
<evidence type="ECO:0000256" key="6">
    <source>
        <dbReference type="ARBA" id="ARBA00022840"/>
    </source>
</evidence>
<evidence type="ECO:0000256" key="5">
    <source>
        <dbReference type="ARBA" id="ARBA00022763"/>
    </source>
</evidence>
<evidence type="ECO:0000313" key="12">
    <source>
        <dbReference type="EMBL" id="SJZ66506.1"/>
    </source>
</evidence>
<dbReference type="PANTHER" id="PTHR11059">
    <property type="entry name" value="DNA REPAIR PROTEIN RECN"/>
    <property type="match status" value="1"/>
</dbReference>
<comment type="function">
    <text evidence="1 9">May be involved in recombinational repair of damaged DNA.</text>
</comment>
<feature type="coiled-coil region" evidence="10">
    <location>
        <begin position="334"/>
        <end position="368"/>
    </location>
</feature>
<reference evidence="12 13" key="1">
    <citation type="submission" date="2017-02" db="EMBL/GenBank/DDBJ databases">
        <authorList>
            <person name="Peterson S.W."/>
        </authorList>
    </citation>
    <scope>NUCLEOTIDE SEQUENCE [LARGE SCALE GENOMIC DNA]</scope>
    <source>
        <strain evidence="12 13">ATCC 17233</strain>
    </source>
</reference>
<evidence type="ECO:0000256" key="2">
    <source>
        <dbReference type="ARBA" id="ARBA00009441"/>
    </source>
</evidence>
<dbReference type="GO" id="GO:0005524">
    <property type="term" value="F:ATP binding"/>
    <property type="evidence" value="ECO:0007669"/>
    <property type="project" value="UniProtKB-KW"/>
</dbReference>
<evidence type="ECO:0000256" key="9">
    <source>
        <dbReference type="PIRNR" id="PIRNR003128"/>
    </source>
</evidence>
<comment type="similarity">
    <text evidence="2 9">Belongs to the RecN family.</text>
</comment>
<dbReference type="GO" id="GO:0043590">
    <property type="term" value="C:bacterial nucleoid"/>
    <property type="evidence" value="ECO:0007669"/>
    <property type="project" value="TreeGrafter"/>
</dbReference>
<dbReference type="InterPro" id="IPR003395">
    <property type="entry name" value="RecF/RecN/SMC_N"/>
</dbReference>
<sequence>MLINIHVKNLALIDELDIEFGKGLNILTGETGAGKSIIIGAIGIGLGGRFSRELLRDKDKDGLVELSFDVNSDKIQDEVIKEFISDGMITISRKLSGDRVISRINGETVTVSKIKEVAEKLINLHAQHEQTTLLQEDKHIEILDASDKGLQALKEKVSESYKAYMNNHHELEKMNGSSSDRFKRIDFLKYEINEIDAAALRPGEDEELEALFLKMNNSKEICEITEEVYNITGYDSSSSAGNNISRALQRLRNIEKLDKDAEGLVSLLTDVDSILNDFNHSLSEYIADAEFDDETYKETERRLDLINSLKAKYGHSIEDILNSCEEMKEELSGLLSFDEKLEELKENDIKLERELDRISEELSAARKKQAEVLSKGISEGLENLNFNRVLFYMNFDRKETYTADGIDQAVFMISTNVGEEARPLHMVASGGELSRIMLSIKSTLADTDNTPTLIFDEVDVGISGITAQKVAEMMKKLAKDHQIISITHLPQIASKADNSYIIEKVVKDERTFTGIRRIEGDEKVKEIARLLGGDIISDNVISAAKEMLQNE</sequence>
<dbReference type="RefSeq" id="WP_078787077.1">
    <property type="nucleotide sequence ID" value="NZ_FMTO01000006.1"/>
</dbReference>
<keyword evidence="5 9" id="KW-0227">DNA damage</keyword>
<accession>A0A1T4MI38</accession>
<dbReference type="CDD" id="cd03241">
    <property type="entry name" value="ABC_RecN"/>
    <property type="match status" value="1"/>
</dbReference>
<evidence type="ECO:0000313" key="13">
    <source>
        <dbReference type="Proteomes" id="UP000189857"/>
    </source>
</evidence>
<dbReference type="GO" id="GO:0006310">
    <property type="term" value="P:DNA recombination"/>
    <property type="evidence" value="ECO:0007669"/>
    <property type="project" value="InterPro"/>
</dbReference>
<keyword evidence="10" id="KW-0175">Coiled coil</keyword>
<dbReference type="NCBIfam" id="TIGR00634">
    <property type="entry name" value="recN"/>
    <property type="match status" value="1"/>
</dbReference>
<dbReference type="Proteomes" id="UP000189857">
    <property type="component" value="Unassembled WGS sequence"/>
</dbReference>
<organism evidence="12 13">
    <name type="scientific">Eubacterium ruminantium</name>
    <dbReference type="NCBI Taxonomy" id="42322"/>
    <lineage>
        <taxon>Bacteria</taxon>
        <taxon>Bacillati</taxon>
        <taxon>Bacillota</taxon>
        <taxon>Clostridia</taxon>
        <taxon>Eubacteriales</taxon>
        <taxon>Eubacteriaceae</taxon>
        <taxon>Eubacterium</taxon>
    </lineage>
</organism>
<evidence type="ECO:0000256" key="1">
    <source>
        <dbReference type="ARBA" id="ARBA00003618"/>
    </source>
</evidence>
<evidence type="ECO:0000256" key="7">
    <source>
        <dbReference type="ARBA" id="ARBA00023204"/>
    </source>
</evidence>
<gene>
    <name evidence="12" type="ORF">SAMN02745110_01231</name>
</gene>
<feature type="domain" description="RecF/RecN/SMC N-terminal" evidence="11">
    <location>
        <begin position="4"/>
        <end position="505"/>
    </location>
</feature>
<dbReference type="InterPro" id="IPR027417">
    <property type="entry name" value="P-loop_NTPase"/>
</dbReference>
<proteinExistence type="inferred from homology"/>
<protein>
    <recommendedName>
        <fullName evidence="3 9">DNA repair protein RecN</fullName>
    </recommendedName>
    <alternativeName>
        <fullName evidence="8 9">Recombination protein N</fullName>
    </alternativeName>
</protein>
<dbReference type="PIRSF" id="PIRSF003128">
    <property type="entry name" value="RecN"/>
    <property type="match status" value="1"/>
</dbReference>
<keyword evidence="7 9" id="KW-0234">DNA repair</keyword>
<dbReference type="InterPro" id="IPR004604">
    <property type="entry name" value="DNA_recomb/repair_RecN"/>
</dbReference>
<evidence type="ECO:0000259" key="11">
    <source>
        <dbReference type="Pfam" id="PF02463"/>
    </source>
</evidence>
<dbReference type="SUPFAM" id="SSF52540">
    <property type="entry name" value="P-loop containing nucleoside triphosphate hydrolases"/>
    <property type="match status" value="1"/>
</dbReference>
<dbReference type="OrthoDB" id="9806954at2"/>
<evidence type="ECO:0000256" key="8">
    <source>
        <dbReference type="ARBA" id="ARBA00033408"/>
    </source>
</evidence>
<dbReference type="Gene3D" id="3.40.50.300">
    <property type="entry name" value="P-loop containing nucleotide triphosphate hydrolases"/>
    <property type="match status" value="2"/>
</dbReference>
<dbReference type="AlphaFoldDB" id="A0A1T4MI38"/>
<dbReference type="EMBL" id="FUXA01000007">
    <property type="protein sequence ID" value="SJZ66506.1"/>
    <property type="molecule type" value="Genomic_DNA"/>
</dbReference>
<evidence type="ECO:0000256" key="10">
    <source>
        <dbReference type="SAM" id="Coils"/>
    </source>
</evidence>
<evidence type="ECO:0000256" key="3">
    <source>
        <dbReference type="ARBA" id="ARBA00021315"/>
    </source>
</evidence>